<keyword evidence="2" id="KW-1185">Reference proteome</keyword>
<dbReference type="AlphaFoldDB" id="A0A0P0A6U9"/>
<proteinExistence type="predicted"/>
<accession>A0A0P0A6U9</accession>
<protein>
    <submittedName>
        <fullName evidence="1">Uncharacterized protein</fullName>
    </submittedName>
</protein>
<dbReference type="Proteomes" id="UP000064920">
    <property type="component" value="Chromosome"/>
</dbReference>
<dbReference type="EMBL" id="CP012023">
    <property type="protein sequence ID" value="ALI56434.1"/>
    <property type="molecule type" value="Genomic_DNA"/>
</dbReference>
<dbReference type="RefSeq" id="WP_062219412.1">
    <property type="nucleotide sequence ID" value="NZ_CP012023.1"/>
</dbReference>
<organism evidence="1 2">
    <name type="scientific">Celeribacter marinus</name>
    <dbReference type="NCBI Taxonomy" id="1397108"/>
    <lineage>
        <taxon>Bacteria</taxon>
        <taxon>Pseudomonadati</taxon>
        <taxon>Pseudomonadota</taxon>
        <taxon>Alphaproteobacteria</taxon>
        <taxon>Rhodobacterales</taxon>
        <taxon>Roseobacteraceae</taxon>
        <taxon>Celeribacter</taxon>
    </lineage>
</organism>
<dbReference type="KEGG" id="cmar:IMCC12053_2487"/>
<name>A0A0P0A6U9_9RHOB</name>
<gene>
    <name evidence="1" type="ORF">IMCC12053_2487</name>
</gene>
<evidence type="ECO:0000313" key="2">
    <source>
        <dbReference type="Proteomes" id="UP000064920"/>
    </source>
</evidence>
<dbReference type="STRING" id="1397108.IMCC12053_2487"/>
<sequence length="131" mass="14726">MMRVFAYAAAVVLALPVGADEPLTAQEFDAYTRGKTLTYADQGTAYGLEEYYPNNQVKWAFEGGACLDGIWYEENQNICFLYEDGRAPQCWQFFQEGNKLRAEFVSDSGTQQYEAYSSDRPLQCTGPQIGV</sequence>
<reference evidence="1 2" key="1">
    <citation type="submission" date="2015-05" db="EMBL/GenBank/DDBJ databases">
        <authorList>
            <person name="Wang D.B."/>
            <person name="Wang M."/>
        </authorList>
    </citation>
    <scope>NUCLEOTIDE SEQUENCE [LARGE SCALE GENOMIC DNA]</scope>
    <source>
        <strain evidence="1 2">IMCC 12053</strain>
    </source>
</reference>
<evidence type="ECO:0000313" key="1">
    <source>
        <dbReference type="EMBL" id="ALI56434.1"/>
    </source>
</evidence>
<dbReference type="PATRIC" id="fig|1397108.4.peg.2541"/>